<sequence length="142" mass="15995">MNILGGWKLDPQLQIFRIPVRISNPETKVTLVKYCIFDTGFTGYFGLDKESISLLNLPKIGRGKGVTVSGLIEYDNYNGIIEIVDQEQKAIIKILNKTKQDEVKSGEIIPIQEFGIPIIGIKSICQISWLILSEREAIFILK</sequence>
<evidence type="ECO:0000313" key="1">
    <source>
        <dbReference type="EMBL" id="KKM06890.1"/>
    </source>
</evidence>
<organism evidence="1">
    <name type="scientific">marine sediment metagenome</name>
    <dbReference type="NCBI Taxonomy" id="412755"/>
    <lineage>
        <taxon>unclassified sequences</taxon>
        <taxon>metagenomes</taxon>
        <taxon>ecological metagenomes</taxon>
    </lineage>
</organism>
<protein>
    <recommendedName>
        <fullName evidence="2">Aspartyl protease</fullName>
    </recommendedName>
</protein>
<dbReference type="AlphaFoldDB" id="A0A0F9H774"/>
<comment type="caution">
    <text evidence="1">The sequence shown here is derived from an EMBL/GenBank/DDBJ whole genome shotgun (WGS) entry which is preliminary data.</text>
</comment>
<evidence type="ECO:0008006" key="2">
    <source>
        <dbReference type="Google" id="ProtNLM"/>
    </source>
</evidence>
<proteinExistence type="predicted"/>
<gene>
    <name evidence="1" type="ORF">LCGC14_1739450</name>
</gene>
<dbReference type="EMBL" id="LAZR01015893">
    <property type="protein sequence ID" value="KKM06890.1"/>
    <property type="molecule type" value="Genomic_DNA"/>
</dbReference>
<accession>A0A0F9H774</accession>
<name>A0A0F9H774_9ZZZZ</name>
<reference evidence="1" key="1">
    <citation type="journal article" date="2015" name="Nature">
        <title>Complex archaea that bridge the gap between prokaryotes and eukaryotes.</title>
        <authorList>
            <person name="Spang A."/>
            <person name="Saw J.H."/>
            <person name="Jorgensen S.L."/>
            <person name="Zaremba-Niedzwiedzka K."/>
            <person name="Martijn J."/>
            <person name="Lind A.E."/>
            <person name="van Eijk R."/>
            <person name="Schleper C."/>
            <person name="Guy L."/>
            <person name="Ettema T.J."/>
        </authorList>
    </citation>
    <scope>NUCLEOTIDE SEQUENCE</scope>
</reference>